<dbReference type="RefSeq" id="WP_161861870.1">
    <property type="nucleotide sequence ID" value="NZ_CP046620.1"/>
</dbReference>
<dbReference type="EMBL" id="CP046620">
    <property type="protein sequence ID" value="QHQ35303.1"/>
    <property type="molecule type" value="Genomic_DNA"/>
</dbReference>
<dbReference type="Proteomes" id="UP000464495">
    <property type="component" value="Chromosome"/>
</dbReference>
<protein>
    <submittedName>
        <fullName evidence="1">Uncharacterized protein</fullName>
    </submittedName>
</protein>
<proteinExistence type="predicted"/>
<reference evidence="1 2" key="1">
    <citation type="submission" date="2019-12" db="EMBL/GenBank/DDBJ databases">
        <title>Complete genome sequence of Algicella marina strain 9Alg 56(T) isolated from the red alga Tichocarpus crinitus.</title>
        <authorList>
            <person name="Kim S.-G."/>
            <person name="Nedashkovskaya O.I."/>
        </authorList>
    </citation>
    <scope>NUCLEOTIDE SEQUENCE [LARGE SCALE GENOMIC DNA]</scope>
    <source>
        <strain evidence="1 2">9Alg 56</strain>
    </source>
</reference>
<sequence length="111" mass="12533">MGFLTIGVLAGYLFLFPPIPFPPEIGRGLPIGFAQADSEFKQRVASHFALPISETELTSRLQDQGFTIERENRFAVFEKARFPCTLFWRVHWESEKGTVASIYARYGGSCL</sequence>
<gene>
    <name evidence="1" type="ORF">GO499_08875</name>
</gene>
<dbReference type="KEGG" id="amaq:GO499_08875"/>
<evidence type="ECO:0000313" key="2">
    <source>
        <dbReference type="Proteomes" id="UP000464495"/>
    </source>
</evidence>
<name>A0A6P1T0Y2_9RHOB</name>
<organism evidence="1 2">
    <name type="scientific">Algicella marina</name>
    <dbReference type="NCBI Taxonomy" id="2683284"/>
    <lineage>
        <taxon>Bacteria</taxon>
        <taxon>Pseudomonadati</taxon>
        <taxon>Pseudomonadota</taxon>
        <taxon>Alphaproteobacteria</taxon>
        <taxon>Rhodobacterales</taxon>
        <taxon>Paracoccaceae</taxon>
        <taxon>Algicella</taxon>
    </lineage>
</organism>
<keyword evidence="2" id="KW-1185">Reference proteome</keyword>
<dbReference type="AlphaFoldDB" id="A0A6P1T0Y2"/>
<accession>A0A6P1T0Y2</accession>
<evidence type="ECO:0000313" key="1">
    <source>
        <dbReference type="EMBL" id="QHQ35303.1"/>
    </source>
</evidence>